<comment type="subunit">
    <text evidence="7">Heterodimer of HisH and HisF.</text>
</comment>
<sequence>MKPDTRKLSLTQMLTKRIIPCIDVDLDEDGNPAVYTGVNFEDLKYTGDPVEMAKQYNEAGADEFVFLDITASADGRETMLDTVSRVADEVFIPLTVGGGIRTKDDIKETLRAGADKVSINTAALQRPELVEEGAKAFGNQCIVISVDARRRYDEDGEFYADVDGESCWFECTIKGGREGTGIDVVEWAREAESRGAGELFVNSIDADGTKDGYDIPLTKAVCDNVSTPVIASSGCGGPEDMYEVFTEAGADAGLAASIFHFDEYSIQDVKSYLDERDVPVRL</sequence>
<keyword evidence="2 7" id="KW-0963">Cytoplasm</keyword>
<evidence type="ECO:0000256" key="1">
    <source>
        <dbReference type="ARBA" id="ARBA00005091"/>
    </source>
</evidence>
<protein>
    <recommendedName>
        <fullName evidence="7">Imidazole glycerol phosphate synthase subunit HisF</fullName>
        <ecNumber evidence="7">4.3.2.10</ecNumber>
    </recommendedName>
    <alternativeName>
        <fullName evidence="7">IGP synthase cyclase subunit</fullName>
    </alternativeName>
    <alternativeName>
        <fullName evidence="7">IGP synthase subunit HisF</fullName>
    </alternativeName>
    <alternativeName>
        <fullName evidence="7">ImGP synthase subunit HisF</fullName>
        <shortName evidence="7">IGPS subunit HisF</shortName>
    </alternativeName>
</protein>
<dbReference type="InterPro" id="IPR013785">
    <property type="entry name" value="Aldolase_TIM"/>
</dbReference>
<dbReference type="GO" id="GO:0016829">
    <property type="term" value="F:lyase activity"/>
    <property type="evidence" value="ECO:0007669"/>
    <property type="project" value="UniProtKB-KW"/>
</dbReference>
<accession>J3JGQ9</accession>
<dbReference type="InterPro" id="IPR050064">
    <property type="entry name" value="IGPS_HisA/HisF"/>
</dbReference>
<dbReference type="InterPro" id="IPR004651">
    <property type="entry name" value="HisF"/>
</dbReference>
<reference evidence="9 10" key="1">
    <citation type="journal article" date="2012" name="J. Bacteriol.">
        <title>Draft Genome Sequence of the Extremely Halophilic Archaeon Halogranum salarium B-1T.</title>
        <authorList>
            <person name="Kim K.K."/>
            <person name="Lee K.C."/>
            <person name="Lee J.S."/>
        </authorList>
    </citation>
    <scope>NUCLEOTIDE SEQUENCE [LARGE SCALE GENOMIC DNA]</scope>
    <source>
        <strain evidence="9 10">B-1</strain>
    </source>
</reference>
<dbReference type="HAMAP" id="MF_01013">
    <property type="entry name" value="HisF"/>
    <property type="match status" value="1"/>
</dbReference>
<organism evidence="9 10">
    <name type="scientific">Halogranum salarium B-1</name>
    <dbReference type="NCBI Taxonomy" id="1210908"/>
    <lineage>
        <taxon>Archaea</taxon>
        <taxon>Methanobacteriati</taxon>
        <taxon>Methanobacteriota</taxon>
        <taxon>Stenosarchaea group</taxon>
        <taxon>Halobacteria</taxon>
        <taxon>Halobacteriales</taxon>
        <taxon>Haloferacaceae</taxon>
    </lineage>
</organism>
<dbReference type="UniPathway" id="UPA00031">
    <property type="reaction ID" value="UER00010"/>
</dbReference>
<dbReference type="AlphaFoldDB" id="J3JGQ9"/>
<dbReference type="CDD" id="cd04731">
    <property type="entry name" value="HisF"/>
    <property type="match status" value="1"/>
</dbReference>
<name>J3JGQ9_9EURY</name>
<dbReference type="SUPFAM" id="SSF51366">
    <property type="entry name" value="Ribulose-phoshate binding barrel"/>
    <property type="match status" value="1"/>
</dbReference>
<dbReference type="EC" id="4.3.2.10" evidence="7"/>
<feature type="active site" evidence="7">
    <location>
        <position position="147"/>
    </location>
</feature>
<dbReference type="eggNOG" id="arCOG00617">
    <property type="taxonomic scope" value="Archaea"/>
</dbReference>
<dbReference type="NCBIfam" id="TIGR00735">
    <property type="entry name" value="hisF"/>
    <property type="match status" value="1"/>
</dbReference>
<keyword evidence="3 7" id="KW-0028">Amino-acid biosynthesis</keyword>
<evidence type="ECO:0000313" key="10">
    <source>
        <dbReference type="Proteomes" id="UP000007813"/>
    </source>
</evidence>
<comment type="function">
    <text evidence="7">IGPS catalyzes the conversion of PRFAR and glutamine to IGP, AICAR and glutamate. The HisF subunit catalyzes the cyclization activity that produces IGP and AICAR from PRFAR using the ammonia provided by the HisH subunit.</text>
</comment>
<keyword evidence="4 7" id="KW-0368">Histidine biosynthesis</keyword>
<dbReference type="InterPro" id="IPR011060">
    <property type="entry name" value="RibuloseP-bd_barrel"/>
</dbReference>
<dbReference type="GO" id="GO:0000105">
    <property type="term" value="P:L-histidine biosynthetic process"/>
    <property type="evidence" value="ECO:0007669"/>
    <property type="project" value="UniProtKB-UniRule"/>
</dbReference>
<dbReference type="PANTHER" id="PTHR21235">
    <property type="entry name" value="IMIDAZOLE GLYCEROL PHOSPHATE SYNTHASE SUBUNIT HISF/H IGP SYNTHASE SUBUNIT HISF/H"/>
    <property type="match status" value="1"/>
</dbReference>
<evidence type="ECO:0000256" key="2">
    <source>
        <dbReference type="ARBA" id="ARBA00022490"/>
    </source>
</evidence>
<evidence type="ECO:0000256" key="5">
    <source>
        <dbReference type="ARBA" id="ARBA00023239"/>
    </source>
</evidence>
<feature type="active site" evidence="7">
    <location>
        <position position="23"/>
    </location>
</feature>
<dbReference type="PANTHER" id="PTHR21235:SF2">
    <property type="entry name" value="IMIDAZOLE GLYCEROL PHOSPHATE SYNTHASE HISHF"/>
    <property type="match status" value="1"/>
</dbReference>
<dbReference type="Gene3D" id="3.20.20.70">
    <property type="entry name" value="Aldolase class I"/>
    <property type="match status" value="1"/>
</dbReference>
<evidence type="ECO:0000256" key="3">
    <source>
        <dbReference type="ARBA" id="ARBA00022605"/>
    </source>
</evidence>
<evidence type="ECO:0000256" key="8">
    <source>
        <dbReference type="RuleBase" id="RU003657"/>
    </source>
</evidence>
<comment type="catalytic activity">
    <reaction evidence="6 7">
        <text>5-[(5-phospho-1-deoxy-D-ribulos-1-ylimino)methylamino]-1-(5-phospho-beta-D-ribosyl)imidazole-4-carboxamide + L-glutamine = D-erythro-1-(imidazol-4-yl)glycerol 3-phosphate + 5-amino-1-(5-phospho-beta-D-ribosyl)imidazole-4-carboxamide + L-glutamate + H(+)</text>
        <dbReference type="Rhea" id="RHEA:24793"/>
        <dbReference type="ChEBI" id="CHEBI:15378"/>
        <dbReference type="ChEBI" id="CHEBI:29985"/>
        <dbReference type="ChEBI" id="CHEBI:58278"/>
        <dbReference type="ChEBI" id="CHEBI:58359"/>
        <dbReference type="ChEBI" id="CHEBI:58475"/>
        <dbReference type="ChEBI" id="CHEBI:58525"/>
        <dbReference type="EC" id="4.3.2.10"/>
    </reaction>
</comment>
<dbReference type="GO" id="GO:0005737">
    <property type="term" value="C:cytoplasm"/>
    <property type="evidence" value="ECO:0007669"/>
    <property type="project" value="UniProtKB-SubCell"/>
</dbReference>
<comment type="pathway">
    <text evidence="1 7">Amino-acid biosynthesis; L-histidine biosynthesis; L-histidine from 5-phospho-alpha-D-ribose 1-diphosphate: step 5/9.</text>
</comment>
<evidence type="ECO:0000313" key="9">
    <source>
        <dbReference type="EMBL" id="EJN60349.1"/>
    </source>
</evidence>
<comment type="similarity">
    <text evidence="7 8">Belongs to the HisA/HisF family.</text>
</comment>
<evidence type="ECO:0000256" key="6">
    <source>
        <dbReference type="ARBA" id="ARBA00047838"/>
    </source>
</evidence>
<evidence type="ECO:0000256" key="7">
    <source>
        <dbReference type="HAMAP-Rule" id="MF_01013"/>
    </source>
</evidence>
<dbReference type="PATRIC" id="fig|1210908.3.peg.908"/>
<dbReference type="Proteomes" id="UP000007813">
    <property type="component" value="Unassembled WGS sequence"/>
</dbReference>
<comment type="subcellular location">
    <subcellularLocation>
        <location evidence="7">Cytoplasm</location>
    </subcellularLocation>
</comment>
<dbReference type="InterPro" id="IPR006062">
    <property type="entry name" value="His_biosynth"/>
</dbReference>
<proteinExistence type="inferred from homology"/>
<dbReference type="Pfam" id="PF00977">
    <property type="entry name" value="His_biosynth"/>
    <property type="match status" value="1"/>
</dbReference>
<gene>
    <name evidence="7" type="primary">hisF</name>
    <name evidence="9" type="ORF">HSB1_09520</name>
</gene>
<dbReference type="EMBL" id="ALJD01000003">
    <property type="protein sequence ID" value="EJN60349.1"/>
    <property type="molecule type" value="Genomic_DNA"/>
</dbReference>
<dbReference type="GO" id="GO:0000107">
    <property type="term" value="F:imidazoleglycerol-phosphate synthase activity"/>
    <property type="evidence" value="ECO:0007669"/>
    <property type="project" value="UniProtKB-UniRule"/>
</dbReference>
<comment type="caution">
    <text evidence="9">The sequence shown here is derived from an EMBL/GenBank/DDBJ whole genome shotgun (WGS) entry which is preliminary data.</text>
</comment>
<keyword evidence="5 7" id="KW-0456">Lyase</keyword>
<evidence type="ECO:0000256" key="4">
    <source>
        <dbReference type="ARBA" id="ARBA00023102"/>
    </source>
</evidence>